<keyword evidence="4" id="KW-1015">Disulfide bond</keyword>
<dbReference type="GO" id="GO:0004252">
    <property type="term" value="F:serine-type endopeptidase activity"/>
    <property type="evidence" value="ECO:0007669"/>
    <property type="project" value="InterPro"/>
</dbReference>
<evidence type="ECO:0000256" key="2">
    <source>
        <dbReference type="ARBA" id="ARBA00022801"/>
    </source>
</evidence>
<keyword evidence="3 5" id="KW-0720">Serine protease</keyword>
<dbReference type="PANTHER" id="PTHR24276">
    <property type="entry name" value="POLYSERASE-RELATED"/>
    <property type="match status" value="1"/>
</dbReference>
<protein>
    <submittedName>
        <fullName evidence="8">Serine protease</fullName>
    </submittedName>
</protein>
<dbReference type="PROSITE" id="PS50240">
    <property type="entry name" value="TRYPSIN_DOM"/>
    <property type="match status" value="1"/>
</dbReference>
<dbReference type="Pfam" id="PF00089">
    <property type="entry name" value="Trypsin"/>
    <property type="match status" value="1"/>
</dbReference>
<name>A0A9K3Q540_9STRA</name>
<feature type="domain" description="Peptidase S1" evidence="7">
    <location>
        <begin position="62"/>
        <end position="280"/>
    </location>
</feature>
<evidence type="ECO:0000256" key="4">
    <source>
        <dbReference type="ARBA" id="ARBA00023157"/>
    </source>
</evidence>
<dbReference type="EMBL" id="JAGRRH010000003">
    <property type="protein sequence ID" value="KAG7371757.1"/>
    <property type="molecule type" value="Genomic_DNA"/>
</dbReference>
<gene>
    <name evidence="8" type="ORF">IV203_017899</name>
</gene>
<evidence type="ECO:0000256" key="6">
    <source>
        <dbReference type="SAM" id="SignalP"/>
    </source>
</evidence>
<evidence type="ECO:0000313" key="8">
    <source>
        <dbReference type="EMBL" id="KAG7371757.1"/>
    </source>
</evidence>
<reference evidence="8" key="1">
    <citation type="journal article" date="2021" name="Sci. Rep.">
        <title>Diploid genomic architecture of Nitzschia inconspicua, an elite biomass production diatom.</title>
        <authorList>
            <person name="Oliver A."/>
            <person name="Podell S."/>
            <person name="Pinowska A."/>
            <person name="Traller J.C."/>
            <person name="Smith S.R."/>
            <person name="McClure R."/>
            <person name="Beliaev A."/>
            <person name="Bohutskyi P."/>
            <person name="Hill E.A."/>
            <person name="Rabines A."/>
            <person name="Zheng H."/>
            <person name="Allen L.Z."/>
            <person name="Kuo A."/>
            <person name="Grigoriev I.V."/>
            <person name="Allen A.E."/>
            <person name="Hazlebeck D."/>
            <person name="Allen E.E."/>
        </authorList>
    </citation>
    <scope>NUCLEOTIDE SEQUENCE</scope>
    <source>
        <strain evidence="8">Hildebrandi</strain>
    </source>
</reference>
<dbReference type="InterPro" id="IPR033116">
    <property type="entry name" value="TRYPSIN_SER"/>
</dbReference>
<dbReference type="FunFam" id="2.40.10.10:FF:000036">
    <property type="entry name" value="Trypsin beta"/>
    <property type="match status" value="1"/>
</dbReference>
<dbReference type="PROSITE" id="PS00134">
    <property type="entry name" value="TRYPSIN_HIS"/>
    <property type="match status" value="1"/>
</dbReference>
<keyword evidence="2 5" id="KW-0378">Hydrolase</keyword>
<organism evidence="8 9">
    <name type="scientific">Nitzschia inconspicua</name>
    <dbReference type="NCBI Taxonomy" id="303405"/>
    <lineage>
        <taxon>Eukaryota</taxon>
        <taxon>Sar</taxon>
        <taxon>Stramenopiles</taxon>
        <taxon>Ochrophyta</taxon>
        <taxon>Bacillariophyta</taxon>
        <taxon>Bacillariophyceae</taxon>
        <taxon>Bacillariophycidae</taxon>
        <taxon>Bacillariales</taxon>
        <taxon>Bacillariaceae</taxon>
        <taxon>Nitzschia</taxon>
    </lineage>
</organism>
<dbReference type="Proteomes" id="UP000693970">
    <property type="component" value="Unassembled WGS sequence"/>
</dbReference>
<reference evidence="8" key="2">
    <citation type="submission" date="2021-04" db="EMBL/GenBank/DDBJ databases">
        <authorList>
            <person name="Podell S."/>
        </authorList>
    </citation>
    <scope>NUCLEOTIDE SEQUENCE</scope>
    <source>
        <strain evidence="8">Hildebrandi</strain>
    </source>
</reference>
<evidence type="ECO:0000256" key="3">
    <source>
        <dbReference type="ARBA" id="ARBA00022825"/>
    </source>
</evidence>
<comment type="caution">
    <text evidence="8">The sequence shown here is derived from an EMBL/GenBank/DDBJ whole genome shotgun (WGS) entry which is preliminary data.</text>
</comment>
<sequence length="416" mass="45587">MRTVMSSRPSTNFVFCWTLLFSLVCNPVNAANEINKNESIDDSPQYLRRKLDTSSLRPQPRIINGDDVESDRYPYFSLMYGQAMCGAVLIGPRLVLSAAHCANAASQFRVGAWNGVTDGVQIDIQSKIVHESYTPSRFDHDIVLFQLQSEAPYEYIRLQKEKVSGGKMTVIGFGDTDSSSRLALASTLQEVELEYVDNETCDQGHGGRGDVMDDMMCAASKGKDSCIGDSGGPLILRGDTAADDRLVGLVSWGRGCALDGYPGVYTRVSHFYEWIEETACTNFPDDVPSYMNCNLILGLPTETPTIAPIEMPPSYFPIDMPSDMPSETPTVTMTPTANATAAFPDIEIIAWTPKEKLGLCQGDCDSDSECITGLKCFQRQKEIPETYLVPGCGDPRGLDLNVDICYNASVSNDRST</sequence>
<proteinExistence type="predicted"/>
<dbReference type="PANTHER" id="PTHR24276:SF91">
    <property type="entry name" value="AT26814P-RELATED"/>
    <property type="match status" value="1"/>
</dbReference>
<feature type="chain" id="PRO_5039932198" evidence="6">
    <location>
        <begin position="31"/>
        <end position="416"/>
    </location>
</feature>
<dbReference type="InterPro" id="IPR001254">
    <property type="entry name" value="Trypsin_dom"/>
</dbReference>
<keyword evidence="1 5" id="KW-0645">Protease</keyword>
<accession>A0A9K3Q540</accession>
<keyword evidence="9" id="KW-1185">Reference proteome</keyword>
<dbReference type="InterPro" id="IPR018114">
    <property type="entry name" value="TRYPSIN_HIS"/>
</dbReference>
<dbReference type="CDD" id="cd00190">
    <property type="entry name" value="Tryp_SPc"/>
    <property type="match status" value="1"/>
</dbReference>
<dbReference type="GO" id="GO:0006508">
    <property type="term" value="P:proteolysis"/>
    <property type="evidence" value="ECO:0007669"/>
    <property type="project" value="UniProtKB-KW"/>
</dbReference>
<dbReference type="AlphaFoldDB" id="A0A9K3Q540"/>
<feature type="signal peptide" evidence="6">
    <location>
        <begin position="1"/>
        <end position="30"/>
    </location>
</feature>
<evidence type="ECO:0000256" key="1">
    <source>
        <dbReference type="ARBA" id="ARBA00022670"/>
    </source>
</evidence>
<dbReference type="PROSITE" id="PS00135">
    <property type="entry name" value="TRYPSIN_SER"/>
    <property type="match status" value="1"/>
</dbReference>
<evidence type="ECO:0000259" key="7">
    <source>
        <dbReference type="PROSITE" id="PS50240"/>
    </source>
</evidence>
<evidence type="ECO:0000256" key="5">
    <source>
        <dbReference type="RuleBase" id="RU363034"/>
    </source>
</evidence>
<keyword evidence="6" id="KW-0732">Signal</keyword>
<dbReference type="SMART" id="SM00020">
    <property type="entry name" value="Tryp_SPc"/>
    <property type="match status" value="1"/>
</dbReference>
<evidence type="ECO:0000313" key="9">
    <source>
        <dbReference type="Proteomes" id="UP000693970"/>
    </source>
</evidence>
<dbReference type="OrthoDB" id="104223at2759"/>
<dbReference type="InterPro" id="IPR050430">
    <property type="entry name" value="Peptidase_S1"/>
</dbReference>